<reference evidence="2 3" key="1">
    <citation type="submission" date="2019-01" db="EMBL/GenBank/DDBJ databases">
        <title>Draft genome sequences of Candidatus Mycoplasma haemohominis SWG34-3 identified from a patient with pyrexia, anemia and liver dysfunction.</title>
        <authorList>
            <person name="Sekizuka T."/>
            <person name="Hattori N."/>
            <person name="Katano H."/>
            <person name="Takuma T."/>
            <person name="Ito T."/>
            <person name="Arai N."/>
            <person name="Yanai R."/>
            <person name="Ishii S."/>
            <person name="Miura Y."/>
            <person name="Tokunaga T."/>
            <person name="Watanabe H."/>
            <person name="Nomura N."/>
            <person name="Eguchi J."/>
            <person name="Arai T."/>
            <person name="Hasegawa H."/>
            <person name="Nakamaki T."/>
            <person name="Wakita T."/>
            <person name="Niki Y."/>
            <person name="Kuroda M."/>
        </authorList>
    </citation>
    <scope>NUCLEOTIDE SEQUENCE [LARGE SCALE GENOMIC DNA]</scope>
    <source>
        <strain evidence="2">SWG34-3</strain>
    </source>
</reference>
<gene>
    <name evidence="2" type="ORF">MHSWG343_10360</name>
</gene>
<dbReference type="Proteomes" id="UP000324831">
    <property type="component" value="Unassembled WGS sequence"/>
</dbReference>
<sequence length="1146" mass="130117">MFGFGKGKIAAFSKRTILLLAPIPCLAAIINGSSPGIGFGNTFTMLLGDDWLNPPLITVPTLTRALTSRTLPSEITDFGTVYLYRPGGEDDFYEVDDDQEAYYIEQHAPLNSFIFGDEYLFKRASIEDASGGRNDLENSYDQDLKRHITDENFKFVKESDVVNNKVDLNNNGEKVFEKYKLSREDFYKSLPAKRGDLNLVIDLGIVLKGEDDHENHKLPIVSSIDLSQLMNSNSHEILFLTVDRNNHSDDSSSQESYFFKFEKDTASNSISLEIVKRAAPKANKARAKRSLSLVSDTDKDDSPVKEVSVRNFYVLFTENPPISLEGLFSDDTDSAGGSGGMSDYVFSGVRVRRSFLDNWSNSKNGLSRKDAPKKAAAAAKPTDDAKYEFEVKEGFWKSSCFDPYKVGGFIDKDLAEEKKKQDKELQEFYEEIQKKKSGKTFVAKQMSIYETFHPGRLKDIQGQGSWYSSNSPKFYPTVDYTTPTPCSDLDDETKNLFKKYAGINGNNNTNPKSFINETQRQIDVSKIPIPLKNLLKGIANTPESEKKNFKVVQGSFRAWGGDYLPKNRRDAKTEGLHNKQYEKAHQSLHTFSLKISKDILEKKLIEHQKLTLAVSQGIENKKLNELPEISSILQAYMPYSFSIYDPVSNYLKKQKVNLNIELDLKSLFNQNKFEKEFYIYDIGQNHKNIGVDYSGFATTKTEKQKTYGLSGSVNFSAGLFLDFEKNLNITLTANVQGFVNTKNPTCDLRDRKYLWQSKLKEANQENNNWSCSTEESWQRREHNHIPPFIVLEVDEDPKLTSYYTDRRIHNELQLTSAPAVQAAPEKKMIDTLSEFKEDLKSRNISVIHHLDQNNNGEVYFEKIDASDPKSKDEQEKKLRFSVADGQEVYTWGYGANPYYWTAYYYIPRRNEGSITIEETEKLKTVNIYLEGAASLAGLFFKSNHFNTVITKCFSSEDSSKVEKEKTDCADGIKYKNIEKDKKLSEGENSKLTDSATPTKITIPWSDLQQATQYSNAKKFNFQTIIHRKGVEDSNKADPNEFDKRKNYFEYVFTSDKSVSNHRAAWGSIQWVSLVGVWYTVDLWYESATKQIKYYTTVRPISVAGAATDQKGDVGNDRTAMAVGSSAKAGFQLSKLELEYESTPAKP</sequence>
<name>A0A478FR10_9MOLU</name>
<evidence type="ECO:0000313" key="2">
    <source>
        <dbReference type="EMBL" id="GCE64028.1"/>
    </source>
</evidence>
<proteinExistence type="predicted"/>
<evidence type="ECO:0000313" key="3">
    <source>
        <dbReference type="Proteomes" id="UP000324831"/>
    </source>
</evidence>
<organism evidence="2 3">
    <name type="scientific">Candidatus Mycoplasma haematohominis</name>
    <dbReference type="NCBI Taxonomy" id="1494318"/>
    <lineage>
        <taxon>Bacteria</taxon>
        <taxon>Bacillati</taxon>
        <taxon>Mycoplasmatota</taxon>
        <taxon>Mollicutes</taxon>
        <taxon>Mycoplasmataceae</taxon>
        <taxon>Mycoplasma</taxon>
    </lineage>
</organism>
<dbReference type="InterPro" id="IPR001763">
    <property type="entry name" value="Rhodanese-like_dom"/>
</dbReference>
<dbReference type="PROSITE" id="PS50206">
    <property type="entry name" value="RHODANESE_3"/>
    <property type="match status" value="1"/>
</dbReference>
<feature type="domain" description="Rhodanese" evidence="1">
    <location>
        <begin position="547"/>
        <end position="568"/>
    </location>
</feature>
<dbReference type="EMBL" id="BIMN01000008">
    <property type="protein sequence ID" value="GCE64028.1"/>
    <property type="molecule type" value="Genomic_DNA"/>
</dbReference>
<accession>A0A478FR10</accession>
<dbReference type="AlphaFoldDB" id="A0A478FR10"/>
<evidence type="ECO:0000259" key="1">
    <source>
        <dbReference type="PROSITE" id="PS50206"/>
    </source>
</evidence>
<comment type="caution">
    <text evidence="2">The sequence shown here is derived from an EMBL/GenBank/DDBJ whole genome shotgun (WGS) entry which is preliminary data.</text>
</comment>
<protein>
    <recommendedName>
        <fullName evidence="1">Rhodanese domain-containing protein</fullName>
    </recommendedName>
</protein>